<evidence type="ECO:0000313" key="4">
    <source>
        <dbReference type="Proteomes" id="UP000234275"/>
    </source>
</evidence>
<proteinExistence type="predicted"/>
<dbReference type="EMBL" id="MSFO01000010">
    <property type="protein sequence ID" value="PLB43974.1"/>
    <property type="molecule type" value="Genomic_DNA"/>
</dbReference>
<keyword evidence="4" id="KW-1185">Reference proteome</keyword>
<dbReference type="GeneID" id="36561522"/>
<evidence type="ECO:0000256" key="1">
    <source>
        <dbReference type="SAM" id="Phobius"/>
    </source>
</evidence>
<feature type="chain" id="PRO_5014119873" evidence="2">
    <location>
        <begin position="25"/>
        <end position="361"/>
    </location>
</feature>
<keyword evidence="1" id="KW-1133">Transmembrane helix</keyword>
<gene>
    <name evidence="3" type="ORF">P170DRAFT_480916</name>
</gene>
<keyword evidence="1" id="KW-0472">Membrane</keyword>
<protein>
    <submittedName>
        <fullName evidence="3">Uncharacterized protein</fullName>
    </submittedName>
</protein>
<organism evidence="3 4">
    <name type="scientific">Aspergillus steynii IBT 23096</name>
    <dbReference type="NCBI Taxonomy" id="1392250"/>
    <lineage>
        <taxon>Eukaryota</taxon>
        <taxon>Fungi</taxon>
        <taxon>Dikarya</taxon>
        <taxon>Ascomycota</taxon>
        <taxon>Pezizomycotina</taxon>
        <taxon>Eurotiomycetes</taxon>
        <taxon>Eurotiomycetidae</taxon>
        <taxon>Eurotiales</taxon>
        <taxon>Aspergillaceae</taxon>
        <taxon>Aspergillus</taxon>
        <taxon>Aspergillus subgen. Circumdati</taxon>
    </lineage>
</organism>
<sequence length="361" mass="39868">MFLDQIPHLLCGFLLRYLNVLLYASSDNYFFVEAERLLHEGNRRNASVISLMAVRGLAKIIKSSTHYFLGHIMAVVMILESQTLHTHASALMHTSADPLNIAAPAPVSRSVLSAIIFMVCTVGLRVFFKGVKAAIVYNVSVLLLTLFLDKIGRLLFGPRSFVPYAARLLSSILLSSLHLAWTQAMICIPSSSTPASSSLEKSSPSTWRILALPSLFLTAVQILLNNFPRLFLRLSLFLVPEHVLRNAQPWQPKLASLILVTLCRLLLYFPARIALTLTEVRLLPEGDQTIIPSVRGRGARIGELGVFEHSSPGVSGVGVSSGLGTRFGLDLGRWDTVLWLWELHVKNSLVQFAVKAMMGRD</sequence>
<keyword evidence="2" id="KW-0732">Signal</keyword>
<feature type="signal peptide" evidence="2">
    <location>
        <begin position="1"/>
        <end position="24"/>
    </location>
</feature>
<feature type="transmembrane region" description="Helical" evidence="1">
    <location>
        <begin position="135"/>
        <end position="156"/>
    </location>
</feature>
<dbReference type="AlphaFoldDB" id="A0A2I2FTN6"/>
<accession>A0A2I2FTN6</accession>
<dbReference type="VEuPathDB" id="FungiDB:P170DRAFT_480916"/>
<dbReference type="RefSeq" id="XP_024699276.1">
    <property type="nucleotide sequence ID" value="XM_024853824.1"/>
</dbReference>
<feature type="transmembrane region" description="Helical" evidence="1">
    <location>
        <begin position="67"/>
        <end position="87"/>
    </location>
</feature>
<evidence type="ECO:0000256" key="2">
    <source>
        <dbReference type="SAM" id="SignalP"/>
    </source>
</evidence>
<comment type="caution">
    <text evidence="3">The sequence shown here is derived from an EMBL/GenBank/DDBJ whole genome shotgun (WGS) entry which is preliminary data.</text>
</comment>
<reference evidence="3 4" key="1">
    <citation type="submission" date="2016-12" db="EMBL/GenBank/DDBJ databases">
        <title>The genomes of Aspergillus section Nigri reveals drivers in fungal speciation.</title>
        <authorList>
            <consortium name="DOE Joint Genome Institute"/>
            <person name="Vesth T.C."/>
            <person name="Nybo J."/>
            <person name="Theobald S."/>
            <person name="Brandl J."/>
            <person name="Frisvad J.C."/>
            <person name="Nielsen K.F."/>
            <person name="Lyhne E.K."/>
            <person name="Kogle M.E."/>
            <person name="Kuo A."/>
            <person name="Riley R."/>
            <person name="Clum A."/>
            <person name="Nolan M."/>
            <person name="Lipzen A."/>
            <person name="Salamov A."/>
            <person name="Henrissat B."/>
            <person name="Wiebenga A."/>
            <person name="De Vries R.P."/>
            <person name="Grigoriev I.V."/>
            <person name="Mortensen U.H."/>
            <person name="Andersen M.R."/>
            <person name="Baker S.E."/>
        </authorList>
    </citation>
    <scope>NUCLEOTIDE SEQUENCE [LARGE SCALE GENOMIC DNA]</scope>
    <source>
        <strain evidence="3 4">IBT 23096</strain>
    </source>
</reference>
<dbReference type="Proteomes" id="UP000234275">
    <property type="component" value="Unassembled WGS sequence"/>
</dbReference>
<keyword evidence="1" id="KW-0812">Transmembrane</keyword>
<dbReference type="STRING" id="1392250.A0A2I2FTN6"/>
<dbReference type="OrthoDB" id="2896006at2759"/>
<name>A0A2I2FTN6_9EURO</name>
<evidence type="ECO:0000313" key="3">
    <source>
        <dbReference type="EMBL" id="PLB43974.1"/>
    </source>
</evidence>
<feature type="transmembrane region" description="Helical" evidence="1">
    <location>
        <begin position="107"/>
        <end position="128"/>
    </location>
</feature>